<accession>A0A8J5USL3</accession>
<proteinExistence type="predicted"/>
<evidence type="ECO:0008006" key="4">
    <source>
        <dbReference type="Google" id="ProtNLM"/>
    </source>
</evidence>
<name>A0A8J5USL3_9HYME</name>
<comment type="caution">
    <text evidence="2">The sequence shown here is derived from an EMBL/GenBank/DDBJ whole genome shotgun (WGS) entry which is preliminary data.</text>
</comment>
<feature type="region of interest" description="Disordered" evidence="1">
    <location>
        <begin position="772"/>
        <end position="792"/>
    </location>
</feature>
<evidence type="ECO:0000313" key="2">
    <source>
        <dbReference type="EMBL" id="KAG8039842.1"/>
    </source>
</evidence>
<organism evidence="2 3">
    <name type="scientific">Cotesia typhae</name>
    <dbReference type="NCBI Taxonomy" id="2053667"/>
    <lineage>
        <taxon>Eukaryota</taxon>
        <taxon>Metazoa</taxon>
        <taxon>Ecdysozoa</taxon>
        <taxon>Arthropoda</taxon>
        <taxon>Hexapoda</taxon>
        <taxon>Insecta</taxon>
        <taxon>Pterygota</taxon>
        <taxon>Neoptera</taxon>
        <taxon>Endopterygota</taxon>
        <taxon>Hymenoptera</taxon>
        <taxon>Apocrita</taxon>
        <taxon>Ichneumonoidea</taxon>
        <taxon>Braconidae</taxon>
        <taxon>Microgastrinae</taxon>
        <taxon>Cotesia</taxon>
    </lineage>
</organism>
<dbReference type="OrthoDB" id="7680486at2759"/>
<dbReference type="EMBL" id="JAAOIC020000032">
    <property type="protein sequence ID" value="KAG8039842.1"/>
    <property type="molecule type" value="Genomic_DNA"/>
</dbReference>
<reference evidence="2" key="2">
    <citation type="submission" date="2021-04" db="EMBL/GenBank/DDBJ databases">
        <title>Genome-wide patterns of bracovirus chromosomal integration into multiple host tissues during parasitism.</title>
        <authorList>
            <person name="Chebbi M.A.C."/>
        </authorList>
    </citation>
    <scope>NUCLEOTIDE SEQUENCE</scope>
    <source>
        <tissue evidence="2">Whole body</tissue>
    </source>
</reference>
<evidence type="ECO:0000313" key="3">
    <source>
        <dbReference type="Proteomes" id="UP000729913"/>
    </source>
</evidence>
<evidence type="ECO:0000256" key="1">
    <source>
        <dbReference type="SAM" id="MobiDB-lite"/>
    </source>
</evidence>
<feature type="compositionally biased region" description="Acidic residues" evidence="1">
    <location>
        <begin position="772"/>
        <end position="781"/>
    </location>
</feature>
<dbReference type="AlphaFoldDB" id="A0A8J5USL3"/>
<sequence>MQEIFLPPHVWDMIFMNIRNSFRLMKLRETSKIFKEIIEKKFENTNMWKVLCPPRVESWMHTILKIKYPYREFLINDVLSQEDYKKNFINYQKWRRVANLIEPKFNIDFRKFFFEGEEVTCVDACGRFIIFGTNHGRVHFSLVTEPEELILVHNFKKSVTDIKFWFTDGNIVVVALIEKYLQFWYLNEASKISNSICEMAEHLCIGVANRLFVENQLLIMEYKYENKRVIPSRKCTIPNDNFSNKPTFLSMHNRSDDLIVMTEMNRTITVYEINFPDVNSENVELKNVYAINHSIISDPKSPIISSIPIEETGFYIAENNIIVHSKFPGPGRDWTSFRLKKSFEVDNIVNVTMFANIYFICWESGIIDKVSIKKPQDKEDFVIKKFKISLVLEKPAIAIHFTEHEDYKVSRDFKVLIEEYFKKNEIFKKLCEGNIELWAYQIISKVHPNKLIDLKRPLSSEDYEEKDHDKIAIGFENNHAVKNLKVWLAEKDLEVVVVQLKNKYLKFFNLTTQDEEPLPTLLIYNATNICVGVDHRLFAENRYHITEYKFNSGKIIFRRTCDVSILLKPNIKLGSKLLTMHSEGDLLMAMIQIDNDVHIFELNFPTDIYEDPKMVNHKIIRILNISELINTMISVIPHKELELIFYDYRLVACSRKFSKNNQCCLEYKLLEIKNDFITCAAMYTNILLLGWNSGLFTRIYLNSLEDFYHFNNPPHPLTNTFQLSFDPIVAINLGEFAGISYIIVSTKNVQYFITSKKYSDEIYLLKSIDIDDDDDDDDDDDYPHLSKKMRLS</sequence>
<reference evidence="2" key="1">
    <citation type="submission" date="2020-03" db="EMBL/GenBank/DDBJ databases">
        <authorList>
            <person name="Chebbi M.A."/>
            <person name="Drezen J.M."/>
        </authorList>
    </citation>
    <scope>NUCLEOTIDE SEQUENCE</scope>
    <source>
        <tissue evidence="2">Whole body</tissue>
    </source>
</reference>
<gene>
    <name evidence="2" type="ORF">G9C98_000571</name>
</gene>
<keyword evidence="3" id="KW-1185">Reference proteome</keyword>
<dbReference type="Proteomes" id="UP000729913">
    <property type="component" value="Unassembled WGS sequence"/>
</dbReference>
<protein>
    <recommendedName>
        <fullName evidence="4">F-box domain-containing protein</fullName>
    </recommendedName>
</protein>